<dbReference type="AlphaFoldDB" id="A0A6F9DLU4"/>
<proteinExistence type="evidence at transcript level"/>
<feature type="region of interest" description="Disordered" evidence="1">
    <location>
        <begin position="97"/>
        <end position="122"/>
    </location>
</feature>
<dbReference type="InterPro" id="IPR051567">
    <property type="entry name" value="Unconventional_Myosin_ATPase"/>
</dbReference>
<dbReference type="InterPro" id="IPR000857">
    <property type="entry name" value="MyTH4_dom"/>
</dbReference>
<dbReference type="InterPro" id="IPR038185">
    <property type="entry name" value="MyTH4_dom_sf"/>
</dbReference>
<feature type="compositionally biased region" description="Polar residues" evidence="1">
    <location>
        <begin position="1"/>
        <end position="11"/>
    </location>
</feature>
<accession>A0A6F9DLU4</accession>
<dbReference type="Gene3D" id="1.25.40.530">
    <property type="entry name" value="MyTH4 domain"/>
    <property type="match status" value="1"/>
</dbReference>
<sequence length="664" mass="74980">MKHLQAVSNGVNGKATDDVTQNGRDVTQNGHVATKNVHDAIKNGHDVTQNGHMKAGSSNSDLPAGVSEMVDECFAPGVKGYFQRTTHLPVLQNTRMTSHKHNNGHHGNGTRAGNGRRKSLDSSAMDEQILRLVQTSWEIVLSFMGNESESLDKGQSTHLFETTIKERRQNFTAKNRSWHKPAHALIQRKSRTNDKRAASMYVTSQPNDDDTLMTLTRNTIANMTVLGKVRFLVMIGLENQNLRDEIYCQIIKQLVCNPTTRSISLGWILLSLVAGCFAPSKQISRFVETFLLEESNPWAEFCREKLRGVSVNGTRQTPPCSLELQAAKSRHRIRLPVICMDQSVRTIWSDSSTTAREMCQAMAAKNRLGDSFGFSLFLALDKKLVTLGNGGFYVMDAISQAEEFSRQNQVDEIWRIYFRREFFSPLDAFGIQDNQMKAWLTYSQICGGVQSEEHTCNTAQDLALLMSHQYCVRHGLLNIDSKRIFAVCQQNLPTSVFKEDRKKWCGMVEATLRALNKTTTGKTNKMGILQQVIKFAAKSFVRNFTKEFILTSFQPLDDDENQPGATNLKLKINHQLLSVMRDEYVINREKVTSHCEQRQIRGIPVANIETVQLIGKNPADHKLKLVMRDGSVYYVTSGQIAEIYEIVERFVDEWKSQTTNESQA</sequence>
<dbReference type="Pfam" id="PF00784">
    <property type="entry name" value="MyTH4"/>
    <property type="match status" value="1"/>
</dbReference>
<dbReference type="InterPro" id="IPR014352">
    <property type="entry name" value="FERM/acyl-CoA-bd_prot_sf"/>
</dbReference>
<dbReference type="PROSITE" id="PS51016">
    <property type="entry name" value="MYTH4"/>
    <property type="match status" value="1"/>
</dbReference>
<dbReference type="GO" id="GO:0005856">
    <property type="term" value="C:cytoskeleton"/>
    <property type="evidence" value="ECO:0007669"/>
    <property type="project" value="InterPro"/>
</dbReference>
<dbReference type="EMBL" id="LR788299">
    <property type="protein sequence ID" value="CAB3264161.1"/>
    <property type="molecule type" value="mRNA"/>
</dbReference>
<dbReference type="PANTHER" id="PTHR22692:SF33">
    <property type="entry name" value="MYOSIN"/>
    <property type="match status" value="1"/>
</dbReference>
<dbReference type="InterPro" id="IPR019749">
    <property type="entry name" value="Band_41_domain"/>
</dbReference>
<name>A0A6F9DLU4_9ASCI</name>
<protein>
    <submittedName>
        <fullName evidence="3">Myosin-VIIa-like</fullName>
    </submittedName>
</protein>
<dbReference type="Gene3D" id="3.10.20.90">
    <property type="entry name" value="Phosphatidylinositol 3-kinase Catalytic Subunit, Chain A, domain 1"/>
    <property type="match status" value="1"/>
</dbReference>
<reference evidence="3" key="1">
    <citation type="submission" date="2020-04" db="EMBL/GenBank/DDBJ databases">
        <authorList>
            <person name="Neveu A P."/>
        </authorList>
    </citation>
    <scope>NUCLEOTIDE SEQUENCE</scope>
    <source>
        <tissue evidence="3">Whole embryo</tissue>
    </source>
</reference>
<dbReference type="Pfam" id="PF21989">
    <property type="entry name" value="RA_2"/>
    <property type="match status" value="1"/>
</dbReference>
<dbReference type="InterPro" id="IPR029071">
    <property type="entry name" value="Ubiquitin-like_domsf"/>
</dbReference>
<feature type="domain" description="MyTH4" evidence="2">
    <location>
        <begin position="111"/>
        <end position="328"/>
    </location>
</feature>
<evidence type="ECO:0000313" key="3">
    <source>
        <dbReference type="EMBL" id="CAB3264161.1"/>
    </source>
</evidence>
<gene>
    <name evidence="3" type="primary">Myo7a-001</name>
</gene>
<evidence type="ECO:0000256" key="1">
    <source>
        <dbReference type="SAM" id="MobiDB-lite"/>
    </source>
</evidence>
<dbReference type="SUPFAM" id="SSF54236">
    <property type="entry name" value="Ubiquitin-like"/>
    <property type="match status" value="1"/>
</dbReference>
<dbReference type="PANTHER" id="PTHR22692">
    <property type="entry name" value="MYOSIN VII, XV"/>
    <property type="match status" value="1"/>
</dbReference>
<evidence type="ECO:0000259" key="2">
    <source>
        <dbReference type="PROSITE" id="PS51016"/>
    </source>
</evidence>
<dbReference type="SMART" id="SM00295">
    <property type="entry name" value="B41"/>
    <property type="match status" value="1"/>
</dbReference>
<feature type="compositionally biased region" description="Polar residues" evidence="1">
    <location>
        <begin position="18"/>
        <end position="28"/>
    </location>
</feature>
<dbReference type="SMART" id="SM00139">
    <property type="entry name" value="MyTH4"/>
    <property type="match status" value="1"/>
</dbReference>
<dbReference type="Gene3D" id="1.20.80.10">
    <property type="match status" value="1"/>
</dbReference>
<organism evidence="3">
    <name type="scientific">Phallusia mammillata</name>
    <dbReference type="NCBI Taxonomy" id="59560"/>
    <lineage>
        <taxon>Eukaryota</taxon>
        <taxon>Metazoa</taxon>
        <taxon>Chordata</taxon>
        <taxon>Tunicata</taxon>
        <taxon>Ascidiacea</taxon>
        <taxon>Phlebobranchia</taxon>
        <taxon>Ascidiidae</taxon>
        <taxon>Phallusia</taxon>
    </lineage>
</organism>
<feature type="region of interest" description="Disordered" evidence="1">
    <location>
        <begin position="1"/>
        <end position="28"/>
    </location>
</feature>
<dbReference type="CDD" id="cd17092">
    <property type="entry name" value="FERM1_F1_Myosin-VII"/>
    <property type="match status" value="1"/>
</dbReference>